<dbReference type="Pfam" id="PF12760">
    <property type="entry name" value="Zn_ribbon_IS1595"/>
    <property type="match status" value="1"/>
</dbReference>
<keyword evidence="3" id="KW-1185">Reference proteome</keyword>
<dbReference type="InterPro" id="IPR024442">
    <property type="entry name" value="Transposase_Zn_ribbon"/>
</dbReference>
<dbReference type="KEGG" id="htq:FRZ44_39230"/>
<dbReference type="PANTHER" id="PTHR47163:SF2">
    <property type="entry name" value="SI:DKEY-17M8.2"/>
    <property type="match status" value="1"/>
</dbReference>
<reference evidence="2 3" key="1">
    <citation type="submission" date="2019-08" db="EMBL/GenBank/DDBJ databases">
        <title>Hyperibacter terrae gen. nov., sp. nov. and Hyperibacter viscosus sp. nov., two new members in the family Rhodospirillaceae isolated from the rhizosphere of Hypericum perforatum.</title>
        <authorList>
            <person name="Noviana Z."/>
        </authorList>
    </citation>
    <scope>NUCLEOTIDE SEQUENCE [LARGE SCALE GENOMIC DNA]</scope>
    <source>
        <strain evidence="2 3">R5913</strain>
    </source>
</reference>
<proteinExistence type="predicted"/>
<dbReference type="OrthoDB" id="271821at2"/>
<accession>A0A5J6MV19</accession>
<evidence type="ECO:0000259" key="1">
    <source>
        <dbReference type="SMART" id="SM01126"/>
    </source>
</evidence>
<dbReference type="AlphaFoldDB" id="A0A5J6MV19"/>
<feature type="domain" description="ISXO2-like transposase" evidence="1">
    <location>
        <begin position="126"/>
        <end position="276"/>
    </location>
</feature>
<protein>
    <submittedName>
        <fullName evidence="2">DDE transposase</fullName>
    </submittedName>
</protein>
<dbReference type="Pfam" id="PF12762">
    <property type="entry name" value="DDE_Tnp_IS1595"/>
    <property type="match status" value="1"/>
</dbReference>
<dbReference type="RefSeq" id="WP_151178755.1">
    <property type="nucleotide sequence ID" value="NZ_CP042906.1"/>
</dbReference>
<dbReference type="NCBIfam" id="NF033547">
    <property type="entry name" value="transpos_IS1595"/>
    <property type="match status" value="1"/>
</dbReference>
<evidence type="ECO:0000313" key="3">
    <source>
        <dbReference type="Proteomes" id="UP000326202"/>
    </source>
</evidence>
<gene>
    <name evidence="2" type="ORF">FRZ44_39230</name>
</gene>
<dbReference type="Proteomes" id="UP000326202">
    <property type="component" value="Chromosome"/>
</dbReference>
<evidence type="ECO:0000313" key="2">
    <source>
        <dbReference type="EMBL" id="QEX18616.1"/>
    </source>
</evidence>
<dbReference type="EMBL" id="CP042906">
    <property type="protein sequence ID" value="QEX18616.1"/>
    <property type="molecule type" value="Genomic_DNA"/>
</dbReference>
<dbReference type="InterPro" id="IPR024445">
    <property type="entry name" value="Tnp_ISXO2-like"/>
</dbReference>
<sequence length="312" mass="35109">MANELSNPVFQDAYKARAWLEAALWPDGPVCGHCGAIESATPIATRPSWYQCNACRKQFSVTVGTLFERSHIPLNKWLLAAFLLCASKKGISTHQMRRMIGVSYKSTWFMMHRLREAMREGQFPGPLGGEGKTVEADETYVGGKEKNKHRNKRTKGNIGGKGKEVVFSLVERGGSVRSHHVPEVNAKTLRPILVAQIDRKSFLMTDEAGQYYHPGKEFAKHETVNHGAGEYVRGEAHSNTVENYFSILKRGITGTYHHVSQQHLKRYLAEFDFRYNERSGLGVNDSERATKALKGIVGKRLTYRRTGQRANV</sequence>
<organism evidence="2 3">
    <name type="scientific">Hypericibacter terrae</name>
    <dbReference type="NCBI Taxonomy" id="2602015"/>
    <lineage>
        <taxon>Bacteria</taxon>
        <taxon>Pseudomonadati</taxon>
        <taxon>Pseudomonadota</taxon>
        <taxon>Alphaproteobacteria</taxon>
        <taxon>Rhodospirillales</taxon>
        <taxon>Dongiaceae</taxon>
        <taxon>Hypericibacter</taxon>
    </lineage>
</organism>
<dbReference type="InterPro" id="IPR053164">
    <property type="entry name" value="IS1016-like_transposase"/>
</dbReference>
<name>A0A5J6MV19_9PROT</name>
<dbReference type="PANTHER" id="PTHR47163">
    <property type="entry name" value="DDE_TNP_IS1595 DOMAIN-CONTAINING PROTEIN"/>
    <property type="match status" value="1"/>
</dbReference>
<dbReference type="SMART" id="SM01126">
    <property type="entry name" value="DDE_Tnp_IS1595"/>
    <property type="match status" value="1"/>
</dbReference>